<sequence length="206" mass="23570">MITNEHPEKKCKYIVNLLTLLLFRSSSISCTGSRNLNIFSALPLGPYKVNFKQVRICDPSKFYKIQHNFYLSYNQISNSTEIRGTTISIIPFDDTMFMEANVASRGADGNWKDNTYMHKSPKACSTFRNIMGAEWTTVMTDLGIKNATCPIPPGNYTAIGVDTSLFLNTNLPKTFVYGTYRLRYYHTRNNEVYSCVLYVFEIKPPF</sequence>
<dbReference type="Gene3D" id="2.70.220.10">
    <property type="entry name" value="Ganglioside GM2 activator"/>
    <property type="match status" value="1"/>
</dbReference>
<proteinExistence type="predicted"/>
<dbReference type="Proteomes" id="UP001160148">
    <property type="component" value="Unassembled WGS sequence"/>
</dbReference>
<dbReference type="EMBL" id="CARXXK010000001">
    <property type="protein sequence ID" value="CAI6348858.1"/>
    <property type="molecule type" value="Genomic_DNA"/>
</dbReference>
<comment type="caution">
    <text evidence="2">The sequence shown here is derived from an EMBL/GenBank/DDBJ whole genome shotgun (WGS) entry which is preliminary data.</text>
</comment>
<evidence type="ECO:0000313" key="2">
    <source>
        <dbReference type="EMBL" id="CAI6348858.1"/>
    </source>
</evidence>
<gene>
    <name evidence="2" type="ORF">MEUPH1_LOCUS5493</name>
</gene>
<organism evidence="2 3">
    <name type="scientific">Macrosiphum euphorbiae</name>
    <name type="common">potato aphid</name>
    <dbReference type="NCBI Taxonomy" id="13131"/>
    <lineage>
        <taxon>Eukaryota</taxon>
        <taxon>Metazoa</taxon>
        <taxon>Ecdysozoa</taxon>
        <taxon>Arthropoda</taxon>
        <taxon>Hexapoda</taxon>
        <taxon>Insecta</taxon>
        <taxon>Pterygota</taxon>
        <taxon>Neoptera</taxon>
        <taxon>Paraneoptera</taxon>
        <taxon>Hemiptera</taxon>
        <taxon>Sternorrhyncha</taxon>
        <taxon>Aphidomorpha</taxon>
        <taxon>Aphidoidea</taxon>
        <taxon>Aphididae</taxon>
        <taxon>Macrosiphini</taxon>
        <taxon>Macrosiphum</taxon>
    </lineage>
</organism>
<accession>A0AAV0VXD2</accession>
<keyword evidence="3" id="KW-1185">Reference proteome</keyword>
<evidence type="ECO:0008006" key="4">
    <source>
        <dbReference type="Google" id="ProtNLM"/>
    </source>
</evidence>
<protein>
    <recommendedName>
        <fullName evidence="4">MD-2-related lipid-recognition domain-containing protein</fullName>
    </recommendedName>
</protein>
<reference evidence="2 3" key="1">
    <citation type="submission" date="2023-01" db="EMBL/GenBank/DDBJ databases">
        <authorList>
            <person name="Whitehead M."/>
        </authorList>
    </citation>
    <scope>NUCLEOTIDE SEQUENCE [LARGE SCALE GENOMIC DNA]</scope>
</reference>
<dbReference type="AlphaFoldDB" id="A0AAV0VXD2"/>
<name>A0AAV0VXD2_9HEMI</name>
<keyword evidence="1" id="KW-0732">Signal</keyword>
<evidence type="ECO:0000313" key="3">
    <source>
        <dbReference type="Proteomes" id="UP001160148"/>
    </source>
</evidence>
<evidence type="ECO:0000256" key="1">
    <source>
        <dbReference type="ARBA" id="ARBA00022729"/>
    </source>
</evidence>
<dbReference type="InterPro" id="IPR036846">
    <property type="entry name" value="GM2-AP_sf"/>
</dbReference>